<protein>
    <submittedName>
        <fullName evidence="2">Uncharacterized protein</fullName>
    </submittedName>
</protein>
<dbReference type="RefSeq" id="WP_114451748.1">
    <property type="nucleotide sequence ID" value="NZ_QPJC01000002.1"/>
</dbReference>
<keyword evidence="3" id="KW-1185">Reference proteome</keyword>
<reference evidence="2 3" key="1">
    <citation type="submission" date="2018-07" db="EMBL/GenBank/DDBJ databases">
        <title>Genomic Encyclopedia of Type Strains, Phase III (KMG-III): the genomes of soil and plant-associated and newly described type strains.</title>
        <authorList>
            <person name="Whitman W."/>
        </authorList>
    </citation>
    <scope>NUCLEOTIDE SEQUENCE [LARGE SCALE GENOMIC DNA]</scope>
    <source>
        <strain evidence="2 3">CECT 8575</strain>
    </source>
</reference>
<proteinExistence type="predicted"/>
<dbReference type="AlphaFoldDB" id="A0A368VVL8"/>
<feature type="region of interest" description="Disordered" evidence="1">
    <location>
        <begin position="35"/>
        <end position="64"/>
    </location>
</feature>
<evidence type="ECO:0000256" key="1">
    <source>
        <dbReference type="SAM" id="MobiDB-lite"/>
    </source>
</evidence>
<dbReference type="EMBL" id="QPJC01000002">
    <property type="protein sequence ID" value="RCW45889.1"/>
    <property type="molecule type" value="Genomic_DNA"/>
</dbReference>
<evidence type="ECO:0000313" key="2">
    <source>
        <dbReference type="EMBL" id="RCW45889.1"/>
    </source>
</evidence>
<dbReference type="Proteomes" id="UP000253495">
    <property type="component" value="Unassembled WGS sequence"/>
</dbReference>
<sequence>MSDGLNFTIPVDSIPGPGEIIETEQNGYLLLVENTHPPREAGEASDEAGLPDATGSGYSCPGPHTDDIVKYVPVETTARQSVVRHAAPVYQRPKSTRVDRWTLCDRSGTREVERRLDREPLTNVTCTQCRNALIGEGVLA</sequence>
<name>A0A368VVL8_9ACTN</name>
<organism evidence="2 3">
    <name type="scientific">Halopolyspora algeriensis</name>
    <dbReference type="NCBI Taxonomy" id="1500506"/>
    <lineage>
        <taxon>Bacteria</taxon>
        <taxon>Bacillati</taxon>
        <taxon>Actinomycetota</taxon>
        <taxon>Actinomycetes</taxon>
        <taxon>Actinomycetes incertae sedis</taxon>
        <taxon>Halopolyspora</taxon>
    </lineage>
</organism>
<evidence type="ECO:0000313" key="3">
    <source>
        <dbReference type="Proteomes" id="UP000253495"/>
    </source>
</evidence>
<comment type="caution">
    <text evidence="2">The sequence shown here is derived from an EMBL/GenBank/DDBJ whole genome shotgun (WGS) entry which is preliminary data.</text>
</comment>
<accession>A0A368VVL8</accession>
<gene>
    <name evidence="2" type="ORF">DFQ14_102190</name>
</gene>